<dbReference type="EMBL" id="VYXP01000007">
    <property type="protein sequence ID" value="KAA9130503.1"/>
    <property type="molecule type" value="Genomic_DNA"/>
</dbReference>
<protein>
    <submittedName>
        <fullName evidence="3">Sugar phosphate isomerase/epimerase</fullName>
    </submittedName>
</protein>
<dbReference type="InterPro" id="IPR050312">
    <property type="entry name" value="IolE/XylAMocC-like"/>
</dbReference>
<accession>A0A5N0T6B8</accession>
<dbReference type="GO" id="GO:0016853">
    <property type="term" value="F:isomerase activity"/>
    <property type="evidence" value="ECO:0007669"/>
    <property type="project" value="UniProtKB-KW"/>
</dbReference>
<proteinExistence type="predicted"/>
<keyword evidence="4" id="KW-1185">Reference proteome</keyword>
<dbReference type="Proteomes" id="UP000325372">
    <property type="component" value="Unassembled WGS sequence"/>
</dbReference>
<evidence type="ECO:0000256" key="1">
    <source>
        <dbReference type="SAM" id="SignalP"/>
    </source>
</evidence>
<dbReference type="InterPro" id="IPR036237">
    <property type="entry name" value="Xyl_isomerase-like_sf"/>
</dbReference>
<evidence type="ECO:0000313" key="3">
    <source>
        <dbReference type="EMBL" id="KAA9130503.1"/>
    </source>
</evidence>
<name>A0A5N0T6B8_9GAMM</name>
<feature type="chain" id="PRO_5024372436" evidence="1">
    <location>
        <begin position="25"/>
        <end position="284"/>
    </location>
</feature>
<dbReference type="PANTHER" id="PTHR12110">
    <property type="entry name" value="HYDROXYPYRUVATE ISOMERASE"/>
    <property type="match status" value="1"/>
</dbReference>
<dbReference type="SUPFAM" id="SSF51658">
    <property type="entry name" value="Xylose isomerase-like"/>
    <property type="match status" value="1"/>
</dbReference>
<dbReference type="InterPro" id="IPR013022">
    <property type="entry name" value="Xyl_isomerase-like_TIM-brl"/>
</dbReference>
<organism evidence="3 4">
    <name type="scientific">Marinihelvus fidelis</name>
    <dbReference type="NCBI Taxonomy" id="2613842"/>
    <lineage>
        <taxon>Bacteria</taxon>
        <taxon>Pseudomonadati</taxon>
        <taxon>Pseudomonadota</taxon>
        <taxon>Gammaproteobacteria</taxon>
        <taxon>Chromatiales</taxon>
        <taxon>Wenzhouxiangellaceae</taxon>
        <taxon>Marinihelvus</taxon>
    </lineage>
</organism>
<dbReference type="Gene3D" id="3.20.20.150">
    <property type="entry name" value="Divalent-metal-dependent TIM barrel enzymes"/>
    <property type="match status" value="1"/>
</dbReference>
<reference evidence="3 4" key="1">
    <citation type="submission" date="2019-09" db="EMBL/GenBank/DDBJ databases">
        <title>Wenzhouxiangella sp. Genome sequencing and assembly.</title>
        <authorList>
            <person name="Zhang R."/>
        </authorList>
    </citation>
    <scope>NUCLEOTIDE SEQUENCE [LARGE SCALE GENOMIC DNA]</scope>
    <source>
        <strain evidence="3 4">W260</strain>
    </source>
</reference>
<dbReference type="AlphaFoldDB" id="A0A5N0T6B8"/>
<keyword evidence="1" id="KW-0732">Signal</keyword>
<feature type="domain" description="Xylose isomerase-like TIM barrel" evidence="2">
    <location>
        <begin position="46"/>
        <end position="275"/>
    </location>
</feature>
<keyword evidence="3" id="KW-0413">Isomerase</keyword>
<dbReference type="PANTHER" id="PTHR12110:SF41">
    <property type="entry name" value="INOSOSE DEHYDRATASE"/>
    <property type="match status" value="1"/>
</dbReference>
<sequence length="284" mass="31127">MTRFTRHLALAALAATLAAPAAGAGELGLQLYSLRTQMAEDLPAAFALMEKWGLEYAEGGGTLYDHPLDDYKAALDAHGIQVVSVDTSLDELRDNPMAAVFKARYFGAEYATFYWIPHDGAKGFGFDDADNAVKIMNEAGKLLKANGITLQYHPHGYEFTPHEDSTLLDYMLQNVTEAEFQMDVFWIKQGGADPVEYLQRYPGRFKSLHLKDRLPGTPDSTNGHADVETNVVLGQGDVGIAAVVAEAKRQGIEWFFIEDESSRVVQQVPASMAYLASLDEGDAD</sequence>
<comment type="caution">
    <text evidence="3">The sequence shown here is derived from an EMBL/GenBank/DDBJ whole genome shotgun (WGS) entry which is preliminary data.</text>
</comment>
<gene>
    <name evidence="3" type="ORF">F3N42_12480</name>
</gene>
<evidence type="ECO:0000313" key="4">
    <source>
        <dbReference type="Proteomes" id="UP000325372"/>
    </source>
</evidence>
<evidence type="ECO:0000259" key="2">
    <source>
        <dbReference type="Pfam" id="PF01261"/>
    </source>
</evidence>
<feature type="signal peptide" evidence="1">
    <location>
        <begin position="1"/>
        <end position="24"/>
    </location>
</feature>
<dbReference type="Pfam" id="PF01261">
    <property type="entry name" value="AP_endonuc_2"/>
    <property type="match status" value="1"/>
</dbReference>
<dbReference type="RefSeq" id="WP_150864807.1">
    <property type="nucleotide sequence ID" value="NZ_VYXP01000007.1"/>
</dbReference>